<evidence type="ECO:0000256" key="7">
    <source>
        <dbReference type="ARBA" id="ARBA00022691"/>
    </source>
</evidence>
<keyword evidence="13" id="KW-0256">Endoplasmic reticulum</keyword>
<dbReference type="InterPro" id="IPR007269">
    <property type="entry name" value="ICMT_MeTrfase"/>
</dbReference>
<evidence type="ECO:0000256" key="8">
    <source>
        <dbReference type="ARBA" id="ARBA00022692"/>
    </source>
</evidence>
<organism evidence="15 16">
    <name type="scientific">Geotrypetes seraphini</name>
    <name type="common">Gaboon caecilian</name>
    <name type="synonym">Caecilia seraphini</name>
    <dbReference type="NCBI Taxonomy" id="260995"/>
    <lineage>
        <taxon>Eukaryota</taxon>
        <taxon>Metazoa</taxon>
        <taxon>Chordata</taxon>
        <taxon>Craniata</taxon>
        <taxon>Vertebrata</taxon>
        <taxon>Euteleostomi</taxon>
        <taxon>Amphibia</taxon>
        <taxon>Gymnophiona</taxon>
        <taxon>Geotrypetes</taxon>
    </lineage>
</organism>
<evidence type="ECO:0000256" key="14">
    <source>
        <dbReference type="SAM" id="SignalP"/>
    </source>
</evidence>
<dbReference type="Proteomes" id="UP000515159">
    <property type="component" value="Chromosome 15"/>
</dbReference>
<keyword evidence="15" id="KW-1185">Reference proteome</keyword>
<comment type="function">
    <text evidence="11">Catalyzes the post-translational methylation of isoprenylated C-terminal cysteine residues.</text>
</comment>
<comment type="similarity">
    <text evidence="3 13">Belongs to the class VI-like SAM-binding methyltransferase superfamily. Isoprenylcysteine carboxyl methyltransferase family.</text>
</comment>
<evidence type="ECO:0000256" key="13">
    <source>
        <dbReference type="RuleBase" id="RU362022"/>
    </source>
</evidence>
<reference evidence="16" key="1">
    <citation type="submission" date="2025-08" db="UniProtKB">
        <authorList>
            <consortium name="RefSeq"/>
        </authorList>
    </citation>
    <scope>IDENTIFICATION</scope>
</reference>
<dbReference type="GO" id="GO:0005789">
    <property type="term" value="C:endoplasmic reticulum membrane"/>
    <property type="evidence" value="ECO:0007669"/>
    <property type="project" value="UniProtKB-SubCell"/>
</dbReference>
<feature type="transmembrane region" description="Helical" evidence="13">
    <location>
        <begin position="67"/>
        <end position="84"/>
    </location>
</feature>
<keyword evidence="10 13" id="KW-0472">Membrane</keyword>
<keyword evidence="9 13" id="KW-1133">Transmembrane helix</keyword>
<dbReference type="Gene3D" id="1.20.120.1630">
    <property type="match status" value="1"/>
</dbReference>
<evidence type="ECO:0000256" key="3">
    <source>
        <dbReference type="ARBA" id="ARBA00009140"/>
    </source>
</evidence>
<evidence type="ECO:0000256" key="2">
    <source>
        <dbReference type="ARBA" id="ARBA00004141"/>
    </source>
</evidence>
<feature type="signal peptide" evidence="14">
    <location>
        <begin position="1"/>
        <end position="27"/>
    </location>
</feature>
<feature type="transmembrane region" description="Helical" evidence="13">
    <location>
        <begin position="40"/>
        <end position="60"/>
    </location>
</feature>
<evidence type="ECO:0000256" key="1">
    <source>
        <dbReference type="ARBA" id="ARBA00001450"/>
    </source>
</evidence>
<keyword evidence="5 13" id="KW-0489">Methyltransferase</keyword>
<keyword evidence="6" id="KW-0808">Transferase</keyword>
<proteinExistence type="inferred from homology"/>
<comment type="catalytic activity">
    <reaction evidence="1 13">
        <text>[protein]-C-terminal S-[(2E,6E)-farnesyl]-L-cysteine + S-adenosyl-L-methionine = [protein]-C-terminal S-[(2E,6E)-farnesyl]-L-cysteine methyl ester + S-adenosyl-L-homocysteine</text>
        <dbReference type="Rhea" id="RHEA:21672"/>
        <dbReference type="Rhea" id="RHEA-COMP:12125"/>
        <dbReference type="Rhea" id="RHEA-COMP:12126"/>
        <dbReference type="ChEBI" id="CHEBI:57856"/>
        <dbReference type="ChEBI" id="CHEBI:59789"/>
        <dbReference type="ChEBI" id="CHEBI:90510"/>
        <dbReference type="ChEBI" id="CHEBI:90511"/>
        <dbReference type="EC" id="2.1.1.100"/>
    </reaction>
</comment>
<sequence>MAGEGRVSLLAFLLGLSVVLLPSLVGGAWPAEGSRSLRNRLALTLALHVAAVNGLLLLLYRAQLYQIAVRACWLGFAFGCGLLLSFTQTAWKHFGCLEYTLAAVSSWVEFTIEKIIYPEMKQITWLSVIGLLMVLFGESLRKAAMLTAGSNFNHIIQNEKSESHILVKSGVYSWFRHPSYVGWFYWSIGTQILLCNPVCVVGYTLASWRFFRERIEEEEFTLILFFGEQYLDYKRKVPSGLPFISGAKVEL</sequence>
<evidence type="ECO:0000256" key="5">
    <source>
        <dbReference type="ARBA" id="ARBA00022603"/>
    </source>
</evidence>
<gene>
    <name evidence="16" type="primary">ICMT</name>
</gene>
<evidence type="ECO:0000256" key="11">
    <source>
        <dbReference type="ARBA" id="ARBA00023572"/>
    </source>
</evidence>
<evidence type="ECO:0000313" key="15">
    <source>
        <dbReference type="Proteomes" id="UP000515159"/>
    </source>
</evidence>
<evidence type="ECO:0000313" key="16">
    <source>
        <dbReference type="RefSeq" id="XP_033778704.1"/>
    </source>
</evidence>
<dbReference type="CTD" id="23463"/>
<dbReference type="PROSITE" id="PS51564">
    <property type="entry name" value="SAM_ICMT"/>
    <property type="match status" value="1"/>
</dbReference>
<feature type="transmembrane region" description="Helical" evidence="13">
    <location>
        <begin position="183"/>
        <end position="206"/>
    </location>
</feature>
<dbReference type="PANTHER" id="PTHR12714:SF9">
    <property type="entry name" value="PROTEIN-S-ISOPRENYLCYSTEINE O-METHYLTRANSFERASE"/>
    <property type="match status" value="1"/>
</dbReference>
<dbReference type="AlphaFoldDB" id="A0A6P8P4Y4"/>
<keyword evidence="8 13" id="KW-0812">Transmembrane</keyword>
<dbReference type="InterPro" id="IPR025770">
    <property type="entry name" value="PPMT_MeTrfase"/>
</dbReference>
<dbReference type="EC" id="2.1.1.100" evidence="4 13"/>
<comment type="subcellular location">
    <subcellularLocation>
        <location evidence="13">Endoplasmic reticulum membrane</location>
        <topology evidence="13">Multi-pass membrane protein</topology>
    </subcellularLocation>
    <subcellularLocation>
        <location evidence="2">Membrane</location>
        <topology evidence="2">Multi-pass membrane protein</topology>
    </subcellularLocation>
</comment>
<dbReference type="GeneID" id="117349389"/>
<dbReference type="GO" id="GO:0032259">
    <property type="term" value="P:methylation"/>
    <property type="evidence" value="ECO:0007669"/>
    <property type="project" value="UniProtKB-KW"/>
</dbReference>
<keyword evidence="7 13" id="KW-0949">S-adenosyl-L-methionine</keyword>
<evidence type="ECO:0000256" key="12">
    <source>
        <dbReference type="ARBA" id="ARBA00023656"/>
    </source>
</evidence>
<dbReference type="PANTHER" id="PTHR12714">
    <property type="entry name" value="PROTEIN-S ISOPRENYLCYSTEINE O-METHYLTRANSFERASE"/>
    <property type="match status" value="1"/>
</dbReference>
<evidence type="ECO:0000256" key="4">
    <source>
        <dbReference type="ARBA" id="ARBA00012151"/>
    </source>
</evidence>
<comment type="caution">
    <text evidence="13">Lacks conserved residue(s) required for the propagation of feature annotation.</text>
</comment>
<evidence type="ECO:0000256" key="10">
    <source>
        <dbReference type="ARBA" id="ARBA00023136"/>
    </source>
</evidence>
<dbReference type="Pfam" id="PF04140">
    <property type="entry name" value="ICMT"/>
    <property type="match status" value="1"/>
</dbReference>
<evidence type="ECO:0000256" key="6">
    <source>
        <dbReference type="ARBA" id="ARBA00022679"/>
    </source>
</evidence>
<evidence type="ECO:0000256" key="9">
    <source>
        <dbReference type="ARBA" id="ARBA00022989"/>
    </source>
</evidence>
<protein>
    <recommendedName>
        <fullName evidence="12 13">Protein-S-isoprenylcysteine O-methyltransferase</fullName>
        <ecNumber evidence="4 13">2.1.1.100</ecNumber>
    </recommendedName>
</protein>
<feature type="chain" id="PRO_5027813715" description="Protein-S-isoprenylcysteine O-methyltransferase" evidence="14">
    <location>
        <begin position="28"/>
        <end position="251"/>
    </location>
</feature>
<keyword evidence="14" id="KW-0732">Signal</keyword>
<accession>A0A6P8P4Y4</accession>
<name>A0A6P8P4Y4_GEOSA</name>
<dbReference type="GO" id="GO:0004671">
    <property type="term" value="F:protein C-terminal S-isoprenylcysteine carboxyl O-methyltransferase activity"/>
    <property type="evidence" value="ECO:0007669"/>
    <property type="project" value="UniProtKB-EC"/>
</dbReference>
<dbReference type="RefSeq" id="XP_033778704.1">
    <property type="nucleotide sequence ID" value="XM_033922813.1"/>
</dbReference>